<sequence>MSVSKEKLRKEGRGYKIWKTVEQIILENYNQLAGERMRDGFYLLREWLESLRNEGKINNTEFDYFAENYEYYSQDKWPEWEEKHNIRRPKTKPPTTVIDRGKKFTEAHLPPPSIS</sequence>
<reference evidence="2 3" key="1">
    <citation type="journal article" date="2016" name="Sci. Rep.">
        <title>Metabolic traits of an uncultured archaeal lineage -MSBL1- from brine pools of the Red Sea.</title>
        <authorList>
            <person name="Mwirichia R."/>
            <person name="Alam I."/>
            <person name="Rashid M."/>
            <person name="Vinu M."/>
            <person name="Ba-Alawi W."/>
            <person name="Anthony Kamau A."/>
            <person name="Kamanda Ngugi D."/>
            <person name="Goker M."/>
            <person name="Klenk H.P."/>
            <person name="Bajic V."/>
            <person name="Stingl U."/>
        </authorList>
    </citation>
    <scope>NUCLEOTIDE SEQUENCE [LARGE SCALE GENOMIC DNA]</scope>
    <source>
        <strain evidence="2">SCGC-AAA259I07</strain>
    </source>
</reference>
<keyword evidence="3" id="KW-1185">Reference proteome</keyword>
<evidence type="ECO:0000313" key="2">
    <source>
        <dbReference type="EMBL" id="KXA94166.1"/>
    </source>
</evidence>
<evidence type="ECO:0000313" key="3">
    <source>
        <dbReference type="Proteomes" id="UP000070155"/>
    </source>
</evidence>
<feature type="region of interest" description="Disordered" evidence="1">
    <location>
        <begin position="84"/>
        <end position="115"/>
    </location>
</feature>
<organism evidence="2 3">
    <name type="scientific">candidate division MSBL1 archaeon SCGC-AAA259I07</name>
    <dbReference type="NCBI Taxonomy" id="1698266"/>
    <lineage>
        <taxon>Archaea</taxon>
        <taxon>Methanobacteriati</taxon>
        <taxon>Methanobacteriota</taxon>
        <taxon>candidate division MSBL1</taxon>
    </lineage>
</organism>
<proteinExistence type="predicted"/>
<protein>
    <submittedName>
        <fullName evidence="2">Uncharacterized protein</fullName>
    </submittedName>
</protein>
<feature type="non-terminal residue" evidence="2">
    <location>
        <position position="115"/>
    </location>
</feature>
<accession>A0A133UJD6</accession>
<name>A0A133UJD6_9EURY</name>
<evidence type="ECO:0000256" key="1">
    <source>
        <dbReference type="SAM" id="MobiDB-lite"/>
    </source>
</evidence>
<dbReference type="EMBL" id="LHXQ01000066">
    <property type="protein sequence ID" value="KXA94166.1"/>
    <property type="molecule type" value="Genomic_DNA"/>
</dbReference>
<comment type="caution">
    <text evidence="2">The sequence shown here is derived from an EMBL/GenBank/DDBJ whole genome shotgun (WGS) entry which is preliminary data.</text>
</comment>
<dbReference type="AlphaFoldDB" id="A0A133UJD6"/>
<gene>
    <name evidence="2" type="ORF">AKJ36_03365</name>
</gene>
<dbReference type="Proteomes" id="UP000070155">
    <property type="component" value="Unassembled WGS sequence"/>
</dbReference>